<keyword evidence="2" id="KW-1185">Reference proteome</keyword>
<dbReference type="Proteomes" id="UP000319818">
    <property type="component" value="Unassembled WGS sequence"/>
</dbReference>
<name>A0A543GA63_9PSEU</name>
<evidence type="ECO:0000313" key="2">
    <source>
        <dbReference type="Proteomes" id="UP000319818"/>
    </source>
</evidence>
<dbReference type="EMBL" id="VFPH01000001">
    <property type="protein sequence ID" value="TQM42854.1"/>
    <property type="molecule type" value="Genomic_DNA"/>
</dbReference>
<reference evidence="1 2" key="1">
    <citation type="submission" date="2019-06" db="EMBL/GenBank/DDBJ databases">
        <title>Sequencing the genomes of 1000 actinobacteria strains.</title>
        <authorList>
            <person name="Klenk H.-P."/>
        </authorList>
    </citation>
    <scope>NUCLEOTIDE SEQUENCE [LARGE SCALE GENOMIC DNA]</scope>
    <source>
        <strain evidence="1 2">DSM 45511</strain>
    </source>
</reference>
<evidence type="ECO:0008006" key="3">
    <source>
        <dbReference type="Google" id="ProtNLM"/>
    </source>
</evidence>
<proteinExistence type="predicted"/>
<dbReference type="OrthoDB" id="7273451at2"/>
<comment type="caution">
    <text evidence="1">The sequence shown here is derived from an EMBL/GenBank/DDBJ whole genome shotgun (WGS) entry which is preliminary data.</text>
</comment>
<dbReference type="InterPro" id="IPR029063">
    <property type="entry name" value="SAM-dependent_MTases_sf"/>
</dbReference>
<dbReference type="Gene3D" id="3.40.50.150">
    <property type="entry name" value="Vaccinia Virus protein VP39"/>
    <property type="match status" value="1"/>
</dbReference>
<organism evidence="1 2">
    <name type="scientific">Pseudonocardia cypriaca</name>
    <dbReference type="NCBI Taxonomy" id="882449"/>
    <lineage>
        <taxon>Bacteria</taxon>
        <taxon>Bacillati</taxon>
        <taxon>Actinomycetota</taxon>
        <taxon>Actinomycetes</taxon>
        <taxon>Pseudonocardiales</taxon>
        <taxon>Pseudonocardiaceae</taxon>
        <taxon>Pseudonocardia</taxon>
    </lineage>
</organism>
<dbReference type="AlphaFoldDB" id="A0A543GA63"/>
<evidence type="ECO:0000313" key="1">
    <source>
        <dbReference type="EMBL" id="TQM42854.1"/>
    </source>
</evidence>
<accession>A0A543GA63</accession>
<dbReference type="SUPFAM" id="SSF53335">
    <property type="entry name" value="S-adenosyl-L-methionine-dependent methyltransferases"/>
    <property type="match status" value="1"/>
</dbReference>
<gene>
    <name evidence="1" type="ORF">FB388_0190</name>
</gene>
<protein>
    <recommendedName>
        <fullName evidence="3">Methyltransferase family protein</fullName>
    </recommendedName>
</protein>
<sequence>MLGGPVDVTVPGAPVTSDWLALREPADAAARGSELADRLSRWLQGRPGPHVIRDLGCGTGSMGRWLAGRLPAPQLWLLHDRDPALVDIAVAGLPADVAAEPRVGDVTALDATQLAGTAVVTASALLDLLTADEVERLAAACAAAGCAALLALSVTGRVMLTPADPLDAAFAAAFDAHQRRTVDGRRLLGPDAPPAAAAAFGRHGVSVVRAPSPWRLGSADGPLIEQWLRGWLAAACEQRPALVAEVEAYLDRRLAAIARGELRVVIGHADLLALPEVPS</sequence>